<dbReference type="Proteomes" id="UP000054821">
    <property type="component" value="Unassembled WGS sequence"/>
</dbReference>
<feature type="transmembrane region" description="Helical" evidence="1">
    <location>
        <begin position="41"/>
        <end position="62"/>
    </location>
</feature>
<evidence type="ECO:0000256" key="1">
    <source>
        <dbReference type="SAM" id="Phobius"/>
    </source>
</evidence>
<organism evidence="2 3">
    <name type="scientific">Trichoderma gamsii</name>
    <dbReference type="NCBI Taxonomy" id="398673"/>
    <lineage>
        <taxon>Eukaryota</taxon>
        <taxon>Fungi</taxon>
        <taxon>Dikarya</taxon>
        <taxon>Ascomycota</taxon>
        <taxon>Pezizomycotina</taxon>
        <taxon>Sordariomycetes</taxon>
        <taxon>Hypocreomycetidae</taxon>
        <taxon>Hypocreales</taxon>
        <taxon>Hypocreaceae</taxon>
        <taxon>Trichoderma</taxon>
    </lineage>
</organism>
<keyword evidence="1" id="KW-1133">Transmembrane helix</keyword>
<protein>
    <submittedName>
        <fullName evidence="2">Uncharacterized protein</fullName>
    </submittedName>
</protein>
<keyword evidence="3" id="KW-1185">Reference proteome</keyword>
<feature type="transmembrane region" description="Helical" evidence="1">
    <location>
        <begin position="163"/>
        <end position="182"/>
    </location>
</feature>
<feature type="transmembrane region" description="Helical" evidence="1">
    <location>
        <begin position="218"/>
        <end position="239"/>
    </location>
</feature>
<comment type="caution">
    <text evidence="2">The sequence shown here is derived from an EMBL/GenBank/DDBJ whole genome shotgun (WGS) entry which is preliminary data.</text>
</comment>
<feature type="transmembrane region" description="Helical" evidence="1">
    <location>
        <begin position="13"/>
        <end position="34"/>
    </location>
</feature>
<feature type="transmembrane region" description="Helical" evidence="1">
    <location>
        <begin position="86"/>
        <end position="111"/>
    </location>
</feature>
<name>A0A2P4ZEI1_9HYPO</name>
<proteinExistence type="predicted"/>
<dbReference type="AlphaFoldDB" id="A0A2P4ZEI1"/>
<dbReference type="EMBL" id="JPDN02000035">
    <property type="protein sequence ID" value="PON22688.1"/>
    <property type="molecule type" value="Genomic_DNA"/>
</dbReference>
<dbReference type="RefSeq" id="XP_018658404.1">
    <property type="nucleotide sequence ID" value="XM_018808358.1"/>
</dbReference>
<dbReference type="GeneID" id="29988441"/>
<keyword evidence="1" id="KW-0472">Membrane</keyword>
<keyword evidence="1" id="KW-0812">Transmembrane</keyword>
<evidence type="ECO:0000313" key="3">
    <source>
        <dbReference type="Proteomes" id="UP000054821"/>
    </source>
</evidence>
<accession>A0A2P4ZEI1</accession>
<sequence>MPQNPRMPLWVRFLGPVVTIIITVMQIGGCIAQAMILLDHWVLAFIIHHEIAWFICTMWLAVGEGTTASWRLQMKDSGDDNGDKTFIAATSAVFSLWAGILSLILFCRIYIKDILDPIRIILRPIRHMMDRSEAIKILCMSAGMRIARYIFDSALDALANAPPIYRATVYYFLLTFILVALVSAHQAYTRRPGTFTWDCQLRDIEETSDFLKFALLRWLLLFNFAIGFEVFVLGVYAFTEDLRQVEYDEPDYLPVLLRLNWANISWLGSTVGEWLWRHVEYYWSELEAFLGQLLREQQLREQQLRSQIAKSERQIRISSFVLMNRQYANLRRCLKWTLDHGSMPNILSMALFWGFILATF</sequence>
<gene>
    <name evidence="2" type="ORF">TGAM01_v208374</name>
</gene>
<reference evidence="2 3" key="1">
    <citation type="journal article" date="2016" name="Genome Announc.">
        <title>Draft Whole-Genome Sequence of Trichoderma gamsii T6085, a Promising Biocontrol Agent of Fusarium Head Blight on Wheat.</title>
        <authorList>
            <person name="Baroncelli R."/>
            <person name="Zapparata A."/>
            <person name="Piaggeschi G."/>
            <person name="Sarrocco S."/>
            <person name="Vannacci G."/>
        </authorList>
    </citation>
    <scope>NUCLEOTIDE SEQUENCE [LARGE SCALE GENOMIC DNA]</scope>
    <source>
        <strain evidence="2 3">T6085</strain>
    </source>
</reference>
<evidence type="ECO:0000313" key="2">
    <source>
        <dbReference type="EMBL" id="PON22688.1"/>
    </source>
</evidence>